<protein>
    <submittedName>
        <fullName evidence="3">Flp pilus assembly protein CpaB</fullName>
    </submittedName>
</protein>
<evidence type="ECO:0000259" key="2">
    <source>
        <dbReference type="Pfam" id="PF16976"/>
    </source>
</evidence>
<organism evidence="3">
    <name type="scientific">Phenylobacterium glaciei</name>
    <dbReference type="NCBI Taxonomy" id="2803784"/>
    <lineage>
        <taxon>Bacteria</taxon>
        <taxon>Pseudomonadati</taxon>
        <taxon>Pseudomonadota</taxon>
        <taxon>Alphaproteobacteria</taxon>
        <taxon>Caulobacterales</taxon>
        <taxon>Caulobacteraceae</taxon>
        <taxon>Phenylobacterium</taxon>
    </lineage>
</organism>
<dbReference type="Pfam" id="PF16976">
    <property type="entry name" value="RcpC"/>
    <property type="match status" value="1"/>
</dbReference>
<feature type="compositionally biased region" description="Low complexity" evidence="1">
    <location>
        <begin position="155"/>
        <end position="175"/>
    </location>
</feature>
<accession>A0A974P241</accession>
<dbReference type="InterPro" id="IPR017592">
    <property type="entry name" value="Pilus_assmbl_Flp-typ_CpaB"/>
</dbReference>
<evidence type="ECO:0000256" key="1">
    <source>
        <dbReference type="SAM" id="MobiDB-lite"/>
    </source>
</evidence>
<reference evidence="3" key="1">
    <citation type="submission" date="2021-01" db="EMBL/GenBank/DDBJ databases">
        <title>Genome sequence of Phenylobacterium sp. 20VBR1 isolated from a valley glaceir, Ny-Alesund, Svalbard.</title>
        <authorList>
            <person name="Thomas F.A."/>
            <person name="Krishnan K.P."/>
            <person name="Sinha R.K."/>
        </authorList>
    </citation>
    <scope>NUCLEOTIDE SEQUENCE</scope>
    <source>
        <strain evidence="3">20VBR1</strain>
    </source>
</reference>
<dbReference type="EMBL" id="CP068570">
    <property type="protein sequence ID" value="QQZ49000.1"/>
    <property type="molecule type" value="Genomic_DNA"/>
</dbReference>
<dbReference type="InterPro" id="IPR031571">
    <property type="entry name" value="RcpC_dom"/>
</dbReference>
<feature type="domain" description="Flp pilus assembly protein RcpC/CpaB" evidence="2">
    <location>
        <begin position="26"/>
        <end position="125"/>
    </location>
</feature>
<feature type="region of interest" description="Disordered" evidence="1">
    <location>
        <begin position="341"/>
        <end position="360"/>
    </location>
</feature>
<sequence length="360" mass="38346">MALTLIAAREPLLPAKLSGPGARPSVAAELEPGMRAYAIGVNDISGVGGHALPGDRVDVVMMRNLTPNGPGKVLTSQLVVQNVRVLGVDLNADPTSTKAEKPSTTTLEVSVKDAQKLAIAAEMGSSRSPCAPSAPRMSSRSPRSRRPRPAPPAMPAAHGPPARPRAAASPSSKARTPPRPPAPSPRPKDTPCTAPPPRRDRRRPGPRLEPAGRRRTVFQRGRPLAGHHRAAQQVRLLPARQPRQQDRGGPARDRADRRHHRPQLLCARQAARLHQPADLRGRRGPAGSGGRPGRLRRRRPAGRPRRRGARRTDRGPQPGEGLLLAGDVSTTAVAAKAKALAEKFAPAPSPRRSPCGPPNR</sequence>
<feature type="compositionally biased region" description="Basic residues" evidence="1">
    <location>
        <begin position="293"/>
        <end position="309"/>
    </location>
</feature>
<evidence type="ECO:0000313" key="3">
    <source>
        <dbReference type="EMBL" id="QQZ49000.1"/>
    </source>
</evidence>
<feature type="region of interest" description="Disordered" evidence="1">
    <location>
        <begin position="122"/>
        <end position="326"/>
    </location>
</feature>
<dbReference type="AlphaFoldDB" id="A0A974P241"/>
<proteinExistence type="predicted"/>
<gene>
    <name evidence="3" type="primary">cpaB</name>
    <name evidence="3" type="ORF">JKL49_17430</name>
</gene>
<name>A0A974P241_9CAUL</name>
<feature type="compositionally biased region" description="Low complexity" evidence="1">
    <location>
        <begin position="125"/>
        <end position="141"/>
    </location>
</feature>
<dbReference type="NCBIfam" id="TIGR03177">
    <property type="entry name" value="pilus_cpaB"/>
    <property type="match status" value="1"/>
</dbReference>
<feature type="compositionally biased region" description="Pro residues" evidence="1">
    <location>
        <begin position="347"/>
        <end position="360"/>
    </location>
</feature>
<feature type="compositionally biased region" description="Basic and acidic residues" evidence="1">
    <location>
        <begin position="243"/>
        <end position="256"/>
    </location>
</feature>